<dbReference type="InterPro" id="IPR036179">
    <property type="entry name" value="Ig-like_dom_sf"/>
</dbReference>
<proteinExistence type="predicted"/>
<reference evidence="2" key="1">
    <citation type="submission" date="2025-08" db="UniProtKB">
        <authorList>
            <consortium name="Ensembl"/>
        </authorList>
    </citation>
    <scope>IDENTIFICATION</scope>
</reference>
<dbReference type="InterPro" id="IPR007110">
    <property type="entry name" value="Ig-like_dom"/>
</dbReference>
<evidence type="ECO:0000313" key="3">
    <source>
        <dbReference type="Proteomes" id="UP000694393"/>
    </source>
</evidence>
<reference evidence="2" key="2">
    <citation type="submission" date="2025-09" db="UniProtKB">
        <authorList>
            <consortium name="Ensembl"/>
        </authorList>
    </citation>
    <scope>IDENTIFICATION</scope>
</reference>
<evidence type="ECO:0000313" key="2">
    <source>
        <dbReference type="Ensembl" id="ENSPCEP00000026576.1"/>
    </source>
</evidence>
<dbReference type="Proteomes" id="UP000694393">
    <property type="component" value="Unplaced"/>
</dbReference>
<organism evidence="2 3">
    <name type="scientific">Pelusios castaneus</name>
    <name type="common">West African mud turtle</name>
    <dbReference type="NCBI Taxonomy" id="367368"/>
    <lineage>
        <taxon>Eukaryota</taxon>
        <taxon>Metazoa</taxon>
        <taxon>Chordata</taxon>
        <taxon>Craniata</taxon>
        <taxon>Vertebrata</taxon>
        <taxon>Euteleostomi</taxon>
        <taxon>Archelosauria</taxon>
        <taxon>Testudinata</taxon>
        <taxon>Testudines</taxon>
        <taxon>Pleurodira</taxon>
        <taxon>Pelomedusidae</taxon>
        <taxon>Pelusios</taxon>
    </lineage>
</organism>
<dbReference type="SMART" id="SM00409">
    <property type="entry name" value="IG"/>
    <property type="match status" value="1"/>
</dbReference>
<feature type="domain" description="Ig-like" evidence="1">
    <location>
        <begin position="27"/>
        <end position="134"/>
    </location>
</feature>
<dbReference type="AlphaFoldDB" id="A0A8C8VRD3"/>
<dbReference type="SUPFAM" id="SSF48726">
    <property type="entry name" value="Immunoglobulin"/>
    <property type="match status" value="1"/>
</dbReference>
<dbReference type="Pfam" id="PF07686">
    <property type="entry name" value="V-set"/>
    <property type="match status" value="1"/>
</dbReference>
<accession>A0A8C8VRD3</accession>
<dbReference type="InterPro" id="IPR003599">
    <property type="entry name" value="Ig_sub"/>
</dbReference>
<protein>
    <recommendedName>
        <fullName evidence="1">Ig-like domain-containing protein</fullName>
    </recommendedName>
</protein>
<keyword evidence="3" id="KW-1185">Reference proteome</keyword>
<dbReference type="PROSITE" id="PS50835">
    <property type="entry name" value="IG_LIKE"/>
    <property type="match status" value="1"/>
</dbReference>
<evidence type="ECO:0000259" key="1">
    <source>
        <dbReference type="PROSITE" id="PS50835"/>
    </source>
</evidence>
<dbReference type="InterPro" id="IPR013106">
    <property type="entry name" value="Ig_V-set"/>
</dbReference>
<dbReference type="InterPro" id="IPR050150">
    <property type="entry name" value="IgV_Light_Chain"/>
</dbReference>
<dbReference type="PANTHER" id="PTHR23267">
    <property type="entry name" value="IMMUNOGLOBULIN LIGHT CHAIN"/>
    <property type="match status" value="1"/>
</dbReference>
<dbReference type="Ensembl" id="ENSPCET00000027462.1">
    <property type="protein sequence ID" value="ENSPCEP00000026576.1"/>
    <property type="gene ID" value="ENSPCEG00000019906.1"/>
</dbReference>
<dbReference type="InterPro" id="IPR013783">
    <property type="entry name" value="Ig-like_fold"/>
</dbReference>
<dbReference type="SMART" id="SM00406">
    <property type="entry name" value="IGv"/>
    <property type="match status" value="1"/>
</dbReference>
<name>A0A8C8VRD3_9SAUR</name>
<dbReference type="Gene3D" id="2.60.40.10">
    <property type="entry name" value="Immunoglobulins"/>
    <property type="match status" value="1"/>
</dbReference>
<sequence>MAWAHLFNHLHFNPMFFSPVSGSSSQPVLTQTPSMSVSPGNTVKLSCTWSINDYAVFWYQQKPGNSPRFLLYYSDSNKHQGSGVPTRFSGSKDTSGNAGYLTISGALAEDEADYYCAVEHNSAYHSDTVRRELRERSPTAAVFGVSANTSHDSRSSP</sequence>